<dbReference type="InterPro" id="IPR008966">
    <property type="entry name" value="Adhesion_dom_sf"/>
</dbReference>
<dbReference type="GO" id="GO:0007155">
    <property type="term" value="P:cell adhesion"/>
    <property type="evidence" value="ECO:0007669"/>
    <property type="project" value="InterPro"/>
</dbReference>
<accession>A0A140NNJ0</accession>
<dbReference type="Proteomes" id="UP000005012">
    <property type="component" value="Chromosome"/>
</dbReference>
<evidence type="ECO:0000259" key="2">
    <source>
        <dbReference type="Pfam" id="PF00419"/>
    </source>
</evidence>
<dbReference type="EMBL" id="CP003488">
    <property type="protein sequence ID" value="AFH94471.1"/>
    <property type="molecule type" value="Genomic_DNA"/>
</dbReference>
<gene>
    <name evidence="3" type="ordered locus">S70_13145</name>
</gene>
<dbReference type="KEGG" id="psi:S70_13145"/>
<sequence length="174" mass="18791">MKKLLISASQRYCYLCSLGGLLMMMPLAVEANWHFDGTLVLPPVCELGQTNPIRVSFGKVGVRKVDGNLFKQDIPYQLNCQGDLNQPWNVTLTFSGTLAGTGFDNATLLTSSPMNNGKLGIQIQKDGIPLELNKAFAIDSSNPPRLSAVPVKRAGTELVGDNFSATGTLTIDFQ</sequence>
<dbReference type="SUPFAM" id="SSF49401">
    <property type="entry name" value="Bacterial adhesins"/>
    <property type="match status" value="1"/>
</dbReference>
<dbReference type="Pfam" id="PF00419">
    <property type="entry name" value="Fimbrial"/>
    <property type="match status" value="1"/>
</dbReference>
<evidence type="ECO:0000256" key="1">
    <source>
        <dbReference type="SAM" id="Phobius"/>
    </source>
</evidence>
<dbReference type="PATRIC" id="fig|1157951.4.peg.2647"/>
<protein>
    <submittedName>
        <fullName evidence="3">Fimbrial-like adhesin exported protein</fullName>
    </submittedName>
</protein>
<dbReference type="InterPro" id="IPR036937">
    <property type="entry name" value="Adhesion_dom_fimbrial_sf"/>
</dbReference>
<evidence type="ECO:0000313" key="3">
    <source>
        <dbReference type="EMBL" id="AFH94471.1"/>
    </source>
</evidence>
<dbReference type="OrthoDB" id="6465690at2"/>
<dbReference type="AlphaFoldDB" id="A0A140NNJ0"/>
<dbReference type="Gene3D" id="2.60.40.1090">
    <property type="entry name" value="Fimbrial-type adhesion domain"/>
    <property type="match status" value="1"/>
</dbReference>
<keyword evidence="1" id="KW-0812">Transmembrane</keyword>
<organism evidence="3 4">
    <name type="scientific">Providencia stuartii (strain MRSN 2154)</name>
    <dbReference type="NCBI Taxonomy" id="1157951"/>
    <lineage>
        <taxon>Bacteria</taxon>
        <taxon>Pseudomonadati</taxon>
        <taxon>Pseudomonadota</taxon>
        <taxon>Gammaproteobacteria</taxon>
        <taxon>Enterobacterales</taxon>
        <taxon>Morganellaceae</taxon>
        <taxon>Providencia</taxon>
    </lineage>
</organism>
<keyword evidence="1" id="KW-1133">Transmembrane helix</keyword>
<dbReference type="GO" id="GO:0009289">
    <property type="term" value="C:pilus"/>
    <property type="evidence" value="ECO:0007669"/>
    <property type="project" value="InterPro"/>
</dbReference>
<dbReference type="InterPro" id="IPR000259">
    <property type="entry name" value="Adhesion_dom_fimbrial"/>
</dbReference>
<dbReference type="HOGENOM" id="CLU_114111_2_1_6"/>
<feature type="transmembrane region" description="Helical" evidence="1">
    <location>
        <begin position="12"/>
        <end position="29"/>
    </location>
</feature>
<proteinExistence type="predicted"/>
<keyword evidence="1" id="KW-0472">Membrane</keyword>
<evidence type="ECO:0000313" key="4">
    <source>
        <dbReference type="Proteomes" id="UP000005012"/>
    </source>
</evidence>
<feature type="domain" description="Fimbrial-type adhesion" evidence="2">
    <location>
        <begin position="33"/>
        <end position="174"/>
    </location>
</feature>
<reference evidence="4" key="2">
    <citation type="submission" date="2012-04" db="EMBL/GenBank/DDBJ databases">
        <title>Complete genome sequence of Providencia stuartii clinical isolate MRSN 2154.</title>
        <authorList>
            <person name="Clifford R.J."/>
            <person name="Hang J."/>
            <person name="Riley M.C."/>
            <person name="Onmus-Leone F."/>
            <person name="Kuschner R.A."/>
            <person name="Lesho E.P."/>
            <person name="Waterman P.E."/>
        </authorList>
    </citation>
    <scope>NUCLEOTIDE SEQUENCE [LARGE SCALE GENOMIC DNA]</scope>
    <source>
        <strain evidence="4">MRSN 2154</strain>
    </source>
</reference>
<name>A0A140NNJ0_PROSM</name>
<reference evidence="3 4" key="1">
    <citation type="journal article" date="2012" name="J. Bacteriol.">
        <title>Complete Genome Sequence of Providencia stuartii Clinical Isolate MRSN 2154.</title>
        <authorList>
            <person name="Clifford R.J."/>
            <person name="Hang J."/>
            <person name="Riley M.C."/>
            <person name="Onmus-Leone F."/>
            <person name="Kuschner R.A."/>
            <person name="Lesho E.P."/>
            <person name="Waterman P.E."/>
        </authorList>
    </citation>
    <scope>NUCLEOTIDE SEQUENCE [LARGE SCALE GENOMIC DNA]</scope>
    <source>
        <strain evidence="3 4">MRSN 2154</strain>
    </source>
</reference>